<dbReference type="RefSeq" id="XP_041297109.1">
    <property type="nucleotide sequence ID" value="XM_041441023.1"/>
</dbReference>
<keyword evidence="3" id="KW-1185">Reference proteome</keyword>
<dbReference type="EMBL" id="JABBWM010000007">
    <property type="protein sequence ID" value="KAG2115730.1"/>
    <property type="molecule type" value="Genomic_DNA"/>
</dbReference>
<dbReference type="GeneID" id="64703282"/>
<name>A0A9P7FGN1_9AGAM</name>
<feature type="region of interest" description="Disordered" evidence="1">
    <location>
        <begin position="41"/>
        <end position="63"/>
    </location>
</feature>
<sequence>MITPIPVRTITKCQSARSQNVRHIGPNFPKKPVVSLNTILPPPTPCDPKSSRSNISTSASISTSSSMAHQLDLLPSSSMRIGALSSPAPSSFDPLPSSLMRICALPSPALLSFDLPPSSLMHSGAQIPSPTLCLIEHQEEHTINSKAEATASSALDLNLALNWIQAATAATSTGPGCKLPGAVATLWRQAFLGVSPKEVAEEAGPLFNRESSCSMVCYPLTTTMSFTNNSPSRRVQVTSLPHIHIESPSGSDQIRRAPAHSHRPDTDSFPYTMYNNDLPFTSSSTLF</sequence>
<feature type="region of interest" description="Disordered" evidence="1">
    <location>
        <begin position="244"/>
        <end position="268"/>
    </location>
</feature>
<evidence type="ECO:0000313" key="2">
    <source>
        <dbReference type="EMBL" id="KAG2115730.1"/>
    </source>
</evidence>
<gene>
    <name evidence="2" type="ORF">F5147DRAFT_769149</name>
</gene>
<organism evidence="2 3">
    <name type="scientific">Suillus discolor</name>
    <dbReference type="NCBI Taxonomy" id="1912936"/>
    <lineage>
        <taxon>Eukaryota</taxon>
        <taxon>Fungi</taxon>
        <taxon>Dikarya</taxon>
        <taxon>Basidiomycota</taxon>
        <taxon>Agaricomycotina</taxon>
        <taxon>Agaricomycetes</taxon>
        <taxon>Agaricomycetidae</taxon>
        <taxon>Boletales</taxon>
        <taxon>Suillineae</taxon>
        <taxon>Suillaceae</taxon>
        <taxon>Suillus</taxon>
    </lineage>
</organism>
<accession>A0A9P7FGN1</accession>
<proteinExistence type="predicted"/>
<feature type="compositionally biased region" description="Low complexity" evidence="1">
    <location>
        <begin position="51"/>
        <end position="63"/>
    </location>
</feature>
<dbReference type="AlphaFoldDB" id="A0A9P7FGN1"/>
<reference evidence="2" key="1">
    <citation type="journal article" date="2020" name="New Phytol.">
        <title>Comparative genomics reveals dynamic genome evolution in host specialist ectomycorrhizal fungi.</title>
        <authorList>
            <person name="Lofgren L.A."/>
            <person name="Nguyen N.H."/>
            <person name="Vilgalys R."/>
            <person name="Ruytinx J."/>
            <person name="Liao H.L."/>
            <person name="Branco S."/>
            <person name="Kuo A."/>
            <person name="LaButti K."/>
            <person name="Lipzen A."/>
            <person name="Andreopoulos W."/>
            <person name="Pangilinan J."/>
            <person name="Riley R."/>
            <person name="Hundley H."/>
            <person name="Na H."/>
            <person name="Barry K."/>
            <person name="Grigoriev I.V."/>
            <person name="Stajich J.E."/>
            <person name="Kennedy P.G."/>
        </authorList>
    </citation>
    <scope>NUCLEOTIDE SEQUENCE</scope>
    <source>
        <strain evidence="2">FC423</strain>
    </source>
</reference>
<evidence type="ECO:0000256" key="1">
    <source>
        <dbReference type="SAM" id="MobiDB-lite"/>
    </source>
</evidence>
<dbReference type="Proteomes" id="UP000823399">
    <property type="component" value="Unassembled WGS sequence"/>
</dbReference>
<comment type="caution">
    <text evidence="2">The sequence shown here is derived from an EMBL/GenBank/DDBJ whole genome shotgun (WGS) entry which is preliminary data.</text>
</comment>
<protein>
    <submittedName>
        <fullName evidence="2">Uncharacterized protein</fullName>
    </submittedName>
</protein>
<evidence type="ECO:0000313" key="3">
    <source>
        <dbReference type="Proteomes" id="UP000823399"/>
    </source>
</evidence>